<gene>
    <name evidence="8" type="ORF">UCRPA7_2334</name>
</gene>
<keyword evidence="9" id="KW-1185">Reference proteome</keyword>
<feature type="compositionally biased region" description="Polar residues" evidence="6">
    <location>
        <begin position="66"/>
        <end position="85"/>
    </location>
</feature>
<dbReference type="EMBL" id="KB932930">
    <property type="protein sequence ID" value="EOO02170.1"/>
    <property type="molecule type" value="Genomic_DNA"/>
</dbReference>
<feature type="compositionally biased region" description="Low complexity" evidence="6">
    <location>
        <begin position="124"/>
        <end position="135"/>
    </location>
</feature>
<evidence type="ECO:0000256" key="1">
    <source>
        <dbReference type="ARBA" id="ARBA00004141"/>
    </source>
</evidence>
<evidence type="ECO:0000256" key="3">
    <source>
        <dbReference type="ARBA" id="ARBA00022989"/>
    </source>
</evidence>
<feature type="domain" description="Rhodopsin" evidence="7">
    <location>
        <begin position="2"/>
        <end position="56"/>
    </location>
</feature>
<evidence type="ECO:0000313" key="9">
    <source>
        <dbReference type="Proteomes" id="UP000014074"/>
    </source>
</evidence>
<dbReference type="InterPro" id="IPR052337">
    <property type="entry name" value="SAT4-like"/>
</dbReference>
<comment type="similarity">
    <text evidence="5">Belongs to the SAT4 family.</text>
</comment>
<dbReference type="AlphaFoldDB" id="R8BSA0"/>
<comment type="subcellular location">
    <subcellularLocation>
        <location evidence="1">Membrane</location>
        <topology evidence="1">Multi-pass membrane protein</topology>
    </subcellularLocation>
</comment>
<dbReference type="GO" id="GO:0016020">
    <property type="term" value="C:membrane"/>
    <property type="evidence" value="ECO:0007669"/>
    <property type="project" value="UniProtKB-SubCell"/>
</dbReference>
<sequence>MGVVSGCVGIVKATGVPTLGSQDVSFDLCDPLYWTSIEGNLIIIAACIPLLQPVVEKIKGRSIWRSSKTGSSNRQYANFSKQSARQADPIELHSKPKKKVDVYGFTIHAKEDSEENIVNPDKQSTTTSSGRHSGTYQPNDRIMKTDVVTVTYDQGPQAIFNVAAQPAHKIKDMCVV</sequence>
<evidence type="ECO:0000259" key="7">
    <source>
        <dbReference type="Pfam" id="PF20684"/>
    </source>
</evidence>
<evidence type="ECO:0000313" key="8">
    <source>
        <dbReference type="EMBL" id="EOO02170.1"/>
    </source>
</evidence>
<dbReference type="OrthoDB" id="5429740at2759"/>
<dbReference type="GeneID" id="19322572"/>
<evidence type="ECO:0000256" key="5">
    <source>
        <dbReference type="ARBA" id="ARBA00038359"/>
    </source>
</evidence>
<dbReference type="InterPro" id="IPR049326">
    <property type="entry name" value="Rhodopsin_dom_fungi"/>
</dbReference>
<dbReference type="PANTHER" id="PTHR33048">
    <property type="entry name" value="PTH11-LIKE INTEGRAL MEMBRANE PROTEIN (AFU_ORTHOLOGUE AFUA_5G11245)"/>
    <property type="match status" value="1"/>
</dbReference>
<keyword evidence="2" id="KW-0812">Transmembrane</keyword>
<dbReference type="Proteomes" id="UP000014074">
    <property type="component" value="Unassembled WGS sequence"/>
</dbReference>
<dbReference type="RefSeq" id="XP_007913100.1">
    <property type="nucleotide sequence ID" value="XM_007914909.1"/>
</dbReference>
<keyword evidence="4" id="KW-0472">Membrane</keyword>
<keyword evidence="3" id="KW-1133">Transmembrane helix</keyword>
<protein>
    <submittedName>
        <fullName evidence="8">Putative integral membrane protein</fullName>
    </submittedName>
</protein>
<feature type="region of interest" description="Disordered" evidence="6">
    <location>
        <begin position="66"/>
        <end position="91"/>
    </location>
</feature>
<dbReference type="PANTHER" id="PTHR33048:SF155">
    <property type="entry name" value="INTEGRAL MEMBRANE PROTEIN"/>
    <property type="match status" value="1"/>
</dbReference>
<evidence type="ECO:0000256" key="4">
    <source>
        <dbReference type="ARBA" id="ARBA00023136"/>
    </source>
</evidence>
<reference evidence="9" key="1">
    <citation type="journal article" date="2013" name="Genome Announc.">
        <title>Draft genome sequence of the ascomycete Phaeoacremonium aleophilum strain UCR-PA7, a causal agent of the esca disease complex in grapevines.</title>
        <authorList>
            <person name="Blanco-Ulate B."/>
            <person name="Rolshausen P."/>
            <person name="Cantu D."/>
        </authorList>
    </citation>
    <scope>NUCLEOTIDE SEQUENCE [LARGE SCALE GENOMIC DNA]</scope>
    <source>
        <strain evidence="9">UCR-PA7</strain>
    </source>
</reference>
<organism evidence="8 9">
    <name type="scientific">Phaeoacremonium minimum (strain UCR-PA7)</name>
    <name type="common">Esca disease fungus</name>
    <name type="synonym">Togninia minima</name>
    <dbReference type="NCBI Taxonomy" id="1286976"/>
    <lineage>
        <taxon>Eukaryota</taxon>
        <taxon>Fungi</taxon>
        <taxon>Dikarya</taxon>
        <taxon>Ascomycota</taxon>
        <taxon>Pezizomycotina</taxon>
        <taxon>Sordariomycetes</taxon>
        <taxon>Sordariomycetidae</taxon>
        <taxon>Togniniales</taxon>
        <taxon>Togniniaceae</taxon>
        <taxon>Phaeoacremonium</taxon>
    </lineage>
</organism>
<name>R8BSA0_PHAM7</name>
<proteinExistence type="inferred from homology"/>
<evidence type="ECO:0000256" key="2">
    <source>
        <dbReference type="ARBA" id="ARBA00022692"/>
    </source>
</evidence>
<dbReference type="eggNOG" id="ENOG502SHVM">
    <property type="taxonomic scope" value="Eukaryota"/>
</dbReference>
<accession>R8BSA0</accession>
<feature type="region of interest" description="Disordered" evidence="6">
    <location>
        <begin position="114"/>
        <end position="140"/>
    </location>
</feature>
<dbReference type="KEGG" id="tmn:UCRPA7_2334"/>
<dbReference type="HOGENOM" id="CLU_1526217_0_0_1"/>
<dbReference type="Pfam" id="PF20684">
    <property type="entry name" value="Fung_rhodopsin"/>
    <property type="match status" value="1"/>
</dbReference>
<evidence type="ECO:0000256" key="6">
    <source>
        <dbReference type="SAM" id="MobiDB-lite"/>
    </source>
</evidence>